<dbReference type="OrthoDB" id="9803916at2"/>
<name>A0A2T5G241_9SPHN</name>
<dbReference type="SMART" id="SM00849">
    <property type="entry name" value="Lactamase_B"/>
    <property type="match status" value="1"/>
</dbReference>
<protein>
    <submittedName>
        <fullName evidence="3">MBL fold metallo-hydrolase</fullName>
    </submittedName>
</protein>
<evidence type="ECO:0000313" key="4">
    <source>
        <dbReference type="Proteomes" id="UP000244162"/>
    </source>
</evidence>
<evidence type="ECO:0000313" key="3">
    <source>
        <dbReference type="EMBL" id="PTQ13212.1"/>
    </source>
</evidence>
<evidence type="ECO:0000256" key="1">
    <source>
        <dbReference type="ARBA" id="ARBA00022801"/>
    </source>
</evidence>
<dbReference type="PANTHER" id="PTHR46018">
    <property type="entry name" value="ZINC PHOSPHODIESTERASE ELAC PROTEIN 1"/>
    <property type="match status" value="1"/>
</dbReference>
<evidence type="ECO:0000259" key="2">
    <source>
        <dbReference type="SMART" id="SM00849"/>
    </source>
</evidence>
<dbReference type="AlphaFoldDB" id="A0A2T5G241"/>
<dbReference type="SUPFAM" id="SSF56281">
    <property type="entry name" value="Metallo-hydrolase/oxidoreductase"/>
    <property type="match status" value="1"/>
</dbReference>
<dbReference type="GO" id="GO:0042781">
    <property type="term" value="F:3'-tRNA processing endoribonuclease activity"/>
    <property type="evidence" value="ECO:0007669"/>
    <property type="project" value="TreeGrafter"/>
</dbReference>
<sequence>MLQMAASGGGFMIRNARCAWMRRCSSASALGTVLAALFLVGTSPAVSAAPPALRIHLLGTGGPELTPDRAGYATLVEGGDTLLLFDAGRGILQRLYEQRINPKRITRIFLTHLHSDHIAGLPDLWITPWFLLGRTAPLEIWGPPGTRAMVSGMLAMYGHDVASRVNRFNPAGAIAVTVHELAPGTIFDRDGMRVTAFAVEHDDGNPAFGYRIDRAGHAAVLSGDTTYSANVVAAAQDVDLVVSNVIAFSPRLSALPEMQGVLAKLTTPEQAARLFVETRPKLAIFSHIVKKELGGAPGDAAILSRVRAAGYSGPLAMGHDREVIELGKSVTLLPPPSIVDLPDLDSKSAPF</sequence>
<gene>
    <name evidence="3" type="ORF">CLG96_03570</name>
</gene>
<reference evidence="3 4" key="1">
    <citation type="submission" date="2017-09" db="EMBL/GenBank/DDBJ databases">
        <title>Sphingomonas panjinensis sp.nov., isolated from oil-contaminated soil.</title>
        <authorList>
            <person name="Wang L."/>
            <person name="Chen L."/>
        </authorList>
    </citation>
    <scope>NUCLEOTIDE SEQUENCE [LARGE SCALE GENOMIC DNA]</scope>
    <source>
        <strain evidence="3 4">FW-11</strain>
    </source>
</reference>
<feature type="domain" description="Metallo-beta-lactamase" evidence="2">
    <location>
        <begin position="70"/>
        <end position="287"/>
    </location>
</feature>
<dbReference type="CDD" id="cd07719">
    <property type="entry name" value="arylsulfatase_AtsA-like_MBL-fold"/>
    <property type="match status" value="1"/>
</dbReference>
<keyword evidence="4" id="KW-1185">Reference proteome</keyword>
<proteinExistence type="predicted"/>
<accession>A0A2T5G241</accession>
<dbReference type="EMBL" id="NWBU01000004">
    <property type="protein sequence ID" value="PTQ13212.1"/>
    <property type="molecule type" value="Genomic_DNA"/>
</dbReference>
<dbReference type="InterPro" id="IPR036866">
    <property type="entry name" value="RibonucZ/Hydroxyglut_hydro"/>
</dbReference>
<comment type="caution">
    <text evidence="3">The sequence shown here is derived from an EMBL/GenBank/DDBJ whole genome shotgun (WGS) entry which is preliminary data.</text>
</comment>
<dbReference type="PANTHER" id="PTHR46018:SF2">
    <property type="entry name" value="ZINC PHOSPHODIESTERASE ELAC PROTEIN 1"/>
    <property type="match status" value="1"/>
</dbReference>
<keyword evidence="1 3" id="KW-0378">Hydrolase</keyword>
<dbReference type="Gene3D" id="3.60.15.10">
    <property type="entry name" value="Ribonuclease Z/Hydroxyacylglutathione hydrolase-like"/>
    <property type="match status" value="1"/>
</dbReference>
<organism evidence="3 4">
    <name type="scientific">Sphingomonas oleivorans</name>
    <dbReference type="NCBI Taxonomy" id="1735121"/>
    <lineage>
        <taxon>Bacteria</taxon>
        <taxon>Pseudomonadati</taxon>
        <taxon>Pseudomonadota</taxon>
        <taxon>Alphaproteobacteria</taxon>
        <taxon>Sphingomonadales</taxon>
        <taxon>Sphingomonadaceae</taxon>
        <taxon>Sphingomonas</taxon>
    </lineage>
</organism>
<dbReference type="InterPro" id="IPR001279">
    <property type="entry name" value="Metallo-B-lactamas"/>
</dbReference>
<dbReference type="InterPro" id="IPR044094">
    <property type="entry name" value="AtsA-like_MBL-fold"/>
</dbReference>
<dbReference type="Proteomes" id="UP000244162">
    <property type="component" value="Unassembled WGS sequence"/>
</dbReference>
<dbReference type="Pfam" id="PF12706">
    <property type="entry name" value="Lactamase_B_2"/>
    <property type="match status" value="1"/>
</dbReference>